<sequence length="247" mass="29080">MTPGCADFLRFLFDHKNIRPAFFSAGLRVRNMTLASQIVQMLVETGGDPGWMDRYEVYSREDCLDTTYIRDDDQFQPKNFFGNYKKDLRIIYYGEEKYKEVFSDLKSMYPNKERDDEILKNIILIEEDSSYLFAGQEKNMLLSPSFYHSDPYVNYQGEDVPFEADNSINSFKSANTIFYAAGVMNRTLERFSSENLSVPEILWEEQGTGWYDRNRDIERFPVHFFTEGREVLRKYNPDLNFAVADKD</sequence>
<proteinExistence type="predicted"/>
<dbReference type="Proteomes" id="UP000189670">
    <property type="component" value="Unassembled WGS sequence"/>
</dbReference>
<gene>
    <name evidence="1" type="ORF">OMM_05411</name>
</gene>
<protein>
    <submittedName>
        <fullName evidence="1">Uncharacterized protein</fullName>
    </submittedName>
</protein>
<reference evidence="2" key="1">
    <citation type="submission" date="2012-11" db="EMBL/GenBank/DDBJ databases">
        <authorList>
            <person name="Lucero-Rivera Y.E."/>
            <person name="Tovar-Ramirez D."/>
        </authorList>
    </citation>
    <scope>NUCLEOTIDE SEQUENCE [LARGE SCALE GENOMIC DNA]</scope>
    <source>
        <strain evidence="2">Araruama</strain>
    </source>
</reference>
<accession>A0A1V1NWK3</accession>
<dbReference type="EMBL" id="ATBP01001662">
    <property type="protein sequence ID" value="ETR66925.1"/>
    <property type="molecule type" value="Genomic_DNA"/>
</dbReference>
<comment type="caution">
    <text evidence="1">The sequence shown here is derived from an EMBL/GenBank/DDBJ whole genome shotgun (WGS) entry which is preliminary data.</text>
</comment>
<evidence type="ECO:0000313" key="1">
    <source>
        <dbReference type="EMBL" id="ETR66925.1"/>
    </source>
</evidence>
<evidence type="ECO:0000313" key="2">
    <source>
        <dbReference type="Proteomes" id="UP000189670"/>
    </source>
</evidence>
<name>A0A1V1NWK3_9BACT</name>
<organism evidence="1 2">
    <name type="scientific">Candidatus Magnetoglobus multicellularis str. Araruama</name>
    <dbReference type="NCBI Taxonomy" id="890399"/>
    <lineage>
        <taxon>Bacteria</taxon>
        <taxon>Pseudomonadati</taxon>
        <taxon>Thermodesulfobacteriota</taxon>
        <taxon>Desulfobacteria</taxon>
        <taxon>Desulfobacterales</taxon>
        <taxon>Desulfobacteraceae</taxon>
        <taxon>Candidatus Magnetoglobus</taxon>
    </lineage>
</organism>
<dbReference type="AlphaFoldDB" id="A0A1V1NWK3"/>